<dbReference type="Proteomes" id="UP000813461">
    <property type="component" value="Unassembled WGS sequence"/>
</dbReference>
<keyword evidence="3" id="KW-1185">Reference proteome</keyword>
<dbReference type="AlphaFoldDB" id="A0A8K0QV45"/>
<organism evidence="2 3">
    <name type="scientific">Paraphoma chrysanthemicola</name>
    <dbReference type="NCBI Taxonomy" id="798071"/>
    <lineage>
        <taxon>Eukaryota</taxon>
        <taxon>Fungi</taxon>
        <taxon>Dikarya</taxon>
        <taxon>Ascomycota</taxon>
        <taxon>Pezizomycotina</taxon>
        <taxon>Dothideomycetes</taxon>
        <taxon>Pleosporomycetidae</taxon>
        <taxon>Pleosporales</taxon>
        <taxon>Pleosporineae</taxon>
        <taxon>Phaeosphaeriaceae</taxon>
        <taxon>Paraphoma</taxon>
    </lineage>
</organism>
<proteinExistence type="predicted"/>
<sequence length="171" mass="19269">MSEQTYTGDLRADAKEFNRDKNSRVKWAHGHSFGPGRREEDARPRPARVYPHVKSSYPGHMKAHTALHKDISYASGESSADEDIEHPSTAPAPDAEVAYSFDAARGPSHGSQILNHALEKAIERYEIKETDKLIKNEYEVLDVDTEVLSPLPKKSNVAPEDEDYYFVDRTD</sequence>
<name>A0A8K0QV45_9PLEO</name>
<evidence type="ECO:0000313" key="2">
    <source>
        <dbReference type="EMBL" id="KAH7070200.1"/>
    </source>
</evidence>
<dbReference type="OrthoDB" id="5153521at2759"/>
<feature type="region of interest" description="Disordered" evidence="1">
    <location>
        <begin position="1"/>
        <end position="46"/>
    </location>
</feature>
<evidence type="ECO:0000313" key="3">
    <source>
        <dbReference type="Proteomes" id="UP000813461"/>
    </source>
</evidence>
<dbReference type="EMBL" id="JAGMVJ010000027">
    <property type="protein sequence ID" value="KAH7070200.1"/>
    <property type="molecule type" value="Genomic_DNA"/>
</dbReference>
<comment type="caution">
    <text evidence="2">The sequence shown here is derived from an EMBL/GenBank/DDBJ whole genome shotgun (WGS) entry which is preliminary data.</text>
</comment>
<reference evidence="2" key="1">
    <citation type="journal article" date="2021" name="Nat. Commun.">
        <title>Genetic determinants of endophytism in the Arabidopsis root mycobiome.</title>
        <authorList>
            <person name="Mesny F."/>
            <person name="Miyauchi S."/>
            <person name="Thiergart T."/>
            <person name="Pickel B."/>
            <person name="Atanasova L."/>
            <person name="Karlsson M."/>
            <person name="Huettel B."/>
            <person name="Barry K.W."/>
            <person name="Haridas S."/>
            <person name="Chen C."/>
            <person name="Bauer D."/>
            <person name="Andreopoulos W."/>
            <person name="Pangilinan J."/>
            <person name="LaButti K."/>
            <person name="Riley R."/>
            <person name="Lipzen A."/>
            <person name="Clum A."/>
            <person name="Drula E."/>
            <person name="Henrissat B."/>
            <person name="Kohler A."/>
            <person name="Grigoriev I.V."/>
            <person name="Martin F.M."/>
            <person name="Hacquard S."/>
        </authorList>
    </citation>
    <scope>NUCLEOTIDE SEQUENCE</scope>
    <source>
        <strain evidence="2">MPI-SDFR-AT-0120</strain>
    </source>
</reference>
<evidence type="ECO:0000256" key="1">
    <source>
        <dbReference type="SAM" id="MobiDB-lite"/>
    </source>
</evidence>
<gene>
    <name evidence="2" type="ORF">FB567DRAFT_216041</name>
</gene>
<protein>
    <submittedName>
        <fullName evidence="2">Uncharacterized protein</fullName>
    </submittedName>
</protein>
<feature type="compositionally biased region" description="Basic and acidic residues" evidence="1">
    <location>
        <begin position="10"/>
        <end position="23"/>
    </location>
</feature>
<feature type="region of interest" description="Disordered" evidence="1">
    <location>
        <begin position="151"/>
        <end position="171"/>
    </location>
</feature>
<feature type="region of interest" description="Disordered" evidence="1">
    <location>
        <begin position="68"/>
        <end position="93"/>
    </location>
</feature>
<accession>A0A8K0QV45</accession>